<dbReference type="Pfam" id="PF02311">
    <property type="entry name" value="AraC_binding"/>
    <property type="match status" value="1"/>
</dbReference>
<gene>
    <name evidence="14" type="ORF">SSPO_032410</name>
</gene>
<comment type="similarity">
    <text evidence="2">Belongs to the AzlC family.</text>
</comment>
<dbReference type="PROSITE" id="PS01124">
    <property type="entry name" value="HTH_ARAC_FAMILY_2"/>
    <property type="match status" value="1"/>
</dbReference>
<evidence type="ECO:0000256" key="8">
    <source>
        <dbReference type="ARBA" id="ARBA00023125"/>
    </source>
</evidence>
<evidence type="ECO:0000256" key="6">
    <source>
        <dbReference type="ARBA" id="ARBA00022989"/>
    </source>
</evidence>
<keyword evidence="6 12" id="KW-1133">Transmembrane helix</keyword>
<dbReference type="GO" id="GO:0005886">
    <property type="term" value="C:plasma membrane"/>
    <property type="evidence" value="ECO:0007669"/>
    <property type="project" value="UniProtKB-SubCell"/>
</dbReference>
<feature type="transmembrane region" description="Helical" evidence="12">
    <location>
        <begin position="311"/>
        <end position="334"/>
    </location>
</feature>
<evidence type="ECO:0000256" key="3">
    <source>
        <dbReference type="ARBA" id="ARBA00022448"/>
    </source>
</evidence>
<sequence>MVNRESARHWRYPQLPGVDLLRARYIHKTFVWHTHEAFVIAAITEGVEEFHHRGTVERTGPGGLALINPEVPHTGRAGAPEGWAYSVLYPAADLVAGVAAETSTLRGTAGFRVPSVDDPQGARLVTAVHRAAEEGNALAADSLLRIVLARLLRDHGGPLPERTARTAGARRAARARAILQERMADPPSLERLAAELDTGPFALLRAFRAVNGMPPHTWLTDARVRRARQLLDAGTAPAEVAVAVGFTDQSHLNRHFTRIVGCHRALTGGSAQERTRLDPKRSPNVPGVSEQIEMRTDPAAPPADSAVVRDALGVGVAVGLSGFAFGVTSAGAGLGLLQTCALSLLVFTGASQFALVGALAAGGNPFTAAAGAFFLGVRNAFYGLRLSGLLELPGAVRPLAAHWVIDETSAVALAQPDRRTARLGFTIAGLTLYVLWNLTTLIGALGASALGDTDAWGLDAAGPAVFLALLAPMLSGTVERAVAGLGVLLVLLCQPVLPAGVPVLVAALAAPAVLTVHGRMTRGTEPGERR</sequence>
<evidence type="ECO:0000256" key="10">
    <source>
        <dbReference type="ARBA" id="ARBA00023163"/>
    </source>
</evidence>
<dbReference type="GO" id="GO:0003700">
    <property type="term" value="F:DNA-binding transcription factor activity"/>
    <property type="evidence" value="ECO:0007669"/>
    <property type="project" value="InterPro"/>
</dbReference>
<evidence type="ECO:0000256" key="4">
    <source>
        <dbReference type="ARBA" id="ARBA00022475"/>
    </source>
</evidence>
<keyword evidence="10" id="KW-0804">Transcription</keyword>
<dbReference type="SUPFAM" id="SSF51215">
    <property type="entry name" value="Regulatory protein AraC"/>
    <property type="match status" value="1"/>
</dbReference>
<proteinExistence type="inferred from homology"/>
<dbReference type="Gene3D" id="1.10.10.60">
    <property type="entry name" value="Homeodomain-like"/>
    <property type="match status" value="1"/>
</dbReference>
<dbReference type="GO" id="GO:1903785">
    <property type="term" value="P:L-valine transmembrane transport"/>
    <property type="evidence" value="ECO:0007669"/>
    <property type="project" value="TreeGrafter"/>
</dbReference>
<dbReference type="SUPFAM" id="SSF46689">
    <property type="entry name" value="Homeodomain-like"/>
    <property type="match status" value="2"/>
</dbReference>
<evidence type="ECO:0000313" key="14">
    <source>
        <dbReference type="EMBL" id="BBJ40523.1"/>
    </source>
</evidence>
<dbReference type="InterPro" id="IPR011606">
    <property type="entry name" value="Brnchd-chn_aa_trnsp_permease"/>
</dbReference>
<feature type="transmembrane region" description="Helical" evidence="12">
    <location>
        <begin position="455"/>
        <end position="474"/>
    </location>
</feature>
<feature type="domain" description="HTH araC/xylS-type" evidence="13">
    <location>
        <begin position="173"/>
        <end position="261"/>
    </location>
</feature>
<dbReference type="Pfam" id="PF12833">
    <property type="entry name" value="HTH_18"/>
    <property type="match status" value="1"/>
</dbReference>
<evidence type="ECO:0000259" key="13">
    <source>
        <dbReference type="PROSITE" id="PS01124"/>
    </source>
</evidence>
<organism evidence="14 15">
    <name type="scientific">Streptomyces antimycoticus</name>
    <dbReference type="NCBI Taxonomy" id="68175"/>
    <lineage>
        <taxon>Bacteria</taxon>
        <taxon>Bacillati</taxon>
        <taxon>Actinomycetota</taxon>
        <taxon>Actinomycetes</taxon>
        <taxon>Kitasatosporales</taxon>
        <taxon>Streptomycetaceae</taxon>
        <taxon>Streptomyces</taxon>
        <taxon>Streptomyces violaceusniger group</taxon>
    </lineage>
</organism>
<evidence type="ECO:0000313" key="15">
    <source>
        <dbReference type="Proteomes" id="UP000463951"/>
    </source>
</evidence>
<dbReference type="AlphaFoldDB" id="A0A499UGG0"/>
<dbReference type="InterPro" id="IPR037923">
    <property type="entry name" value="HTH-like"/>
</dbReference>
<feature type="region of interest" description="Disordered" evidence="11">
    <location>
        <begin position="270"/>
        <end position="289"/>
    </location>
</feature>
<keyword evidence="8" id="KW-0238">DNA-binding</keyword>
<evidence type="ECO:0000256" key="7">
    <source>
        <dbReference type="ARBA" id="ARBA00023015"/>
    </source>
</evidence>
<keyword evidence="5 12" id="KW-0812">Transmembrane</keyword>
<dbReference type="SMART" id="SM00342">
    <property type="entry name" value="HTH_ARAC"/>
    <property type="match status" value="1"/>
</dbReference>
<dbReference type="InterPro" id="IPR009057">
    <property type="entry name" value="Homeodomain-like_sf"/>
</dbReference>
<keyword evidence="4" id="KW-1003">Cell membrane</keyword>
<dbReference type="InterPro" id="IPR003313">
    <property type="entry name" value="AraC-bd"/>
</dbReference>
<dbReference type="PANTHER" id="PTHR34979:SF1">
    <property type="entry name" value="INNER MEMBRANE PROTEIN YGAZ"/>
    <property type="match status" value="1"/>
</dbReference>
<evidence type="ECO:0000256" key="2">
    <source>
        <dbReference type="ARBA" id="ARBA00010735"/>
    </source>
</evidence>
<feature type="transmembrane region" description="Helical" evidence="12">
    <location>
        <begin position="423"/>
        <end position="449"/>
    </location>
</feature>
<keyword evidence="3" id="KW-0813">Transport</keyword>
<evidence type="ECO:0000256" key="1">
    <source>
        <dbReference type="ARBA" id="ARBA00004651"/>
    </source>
</evidence>
<dbReference type="InterPro" id="IPR018060">
    <property type="entry name" value="HTH_AraC"/>
</dbReference>
<accession>A0A499UGG0</accession>
<dbReference type="PANTHER" id="PTHR34979">
    <property type="entry name" value="INNER MEMBRANE PROTEIN YGAZ"/>
    <property type="match status" value="1"/>
</dbReference>
<dbReference type="EMBL" id="AP019620">
    <property type="protein sequence ID" value="BBJ40523.1"/>
    <property type="molecule type" value="Genomic_DNA"/>
</dbReference>
<feature type="transmembrane region" description="Helical" evidence="12">
    <location>
        <begin position="481"/>
        <end position="497"/>
    </location>
</feature>
<keyword evidence="9 12" id="KW-0472">Membrane</keyword>
<dbReference type="Proteomes" id="UP000463951">
    <property type="component" value="Chromosome"/>
</dbReference>
<evidence type="ECO:0000256" key="11">
    <source>
        <dbReference type="SAM" id="MobiDB-lite"/>
    </source>
</evidence>
<protein>
    <recommendedName>
        <fullName evidence="13">HTH araC/xylS-type domain-containing protein</fullName>
    </recommendedName>
</protein>
<keyword evidence="7" id="KW-0805">Transcription regulation</keyword>
<dbReference type="Pfam" id="PF03591">
    <property type="entry name" value="AzlC"/>
    <property type="match status" value="1"/>
</dbReference>
<evidence type="ECO:0000256" key="9">
    <source>
        <dbReference type="ARBA" id="ARBA00023136"/>
    </source>
</evidence>
<evidence type="ECO:0000256" key="5">
    <source>
        <dbReference type="ARBA" id="ARBA00022692"/>
    </source>
</evidence>
<comment type="subcellular location">
    <subcellularLocation>
        <location evidence="1">Cell membrane</location>
        <topology evidence="1">Multi-pass membrane protein</topology>
    </subcellularLocation>
</comment>
<dbReference type="GO" id="GO:0043565">
    <property type="term" value="F:sequence-specific DNA binding"/>
    <property type="evidence" value="ECO:0007669"/>
    <property type="project" value="InterPro"/>
</dbReference>
<evidence type="ECO:0000256" key="12">
    <source>
        <dbReference type="SAM" id="Phobius"/>
    </source>
</evidence>
<reference evidence="14 15" key="1">
    <citation type="journal article" date="2020" name="Int. J. Syst. Evol. Microbiol.">
        <title>Reclassification of Streptomyces castelarensis and Streptomyces sporoclivatus as later heterotypic synonyms of Streptomyces antimycoticus.</title>
        <authorList>
            <person name="Komaki H."/>
            <person name="Tamura T."/>
        </authorList>
    </citation>
    <scope>NUCLEOTIDE SEQUENCE [LARGE SCALE GENOMIC DNA]</scope>
    <source>
        <strain evidence="14 15">NBRC 100767</strain>
    </source>
</reference>
<name>A0A499UGG0_9ACTN</name>